<keyword evidence="7" id="KW-0966">Cell projection</keyword>
<dbReference type="GO" id="GO:0005814">
    <property type="term" value="C:centriole"/>
    <property type="evidence" value="ECO:0007669"/>
    <property type="project" value="UniProtKB-SubCell"/>
</dbReference>
<keyword evidence="6" id="KW-0206">Cytoskeleton</keyword>
<sequence>METIDFSEDEIERQLAVLGYTNIRKHRLHEFKRDLDQLIQHERSKSHSLSDVNSPSSQSRASRNSSNGLAVVREKLQTQKKPEFSFGVSWPRASLQERPVHSVYAADNFSERPEQYESYTRYSVSAKCPRTSAAPHSLQEENDPENISSSFLDTSKSSSPHTMFGAAGKPFIKRKVLRKQSGQLHVCDESMRNEDSVDRLEDQLERLRVSVTASESEHLDCEEMDSLSEATNAFQTYSNAMSRSRSENDIQAYPKSFIRPLSAHPHTRNLKKTDPVAKYFQYKQDWETFRAPGEKDRKGLRSEIREQMMYESKPSRKLQKIYIPNTYVVPTEKKRSALRWEVRHDLANGILPQRVFQPL</sequence>
<dbReference type="Pfam" id="PF15311">
    <property type="entry name" value="HYLS1_C"/>
    <property type="match status" value="1"/>
</dbReference>
<protein>
    <recommendedName>
        <fullName evidence="9">Centriolar and ciliogenesis-associated protein HYLS1 C-terminal domain-containing protein</fullName>
    </recommendedName>
</protein>
<comment type="subcellular location">
    <subcellularLocation>
        <location evidence="2">Cell projection</location>
        <location evidence="2">Cilium</location>
    </subcellularLocation>
    <subcellularLocation>
        <location evidence="1">Cytoplasm</location>
        <location evidence="1">Cytoskeleton</location>
        <location evidence="1">Microtubule organizing center</location>
        <location evidence="1">Centrosome</location>
        <location evidence="1">Centriole</location>
    </subcellularLocation>
</comment>
<evidence type="ECO:0000256" key="6">
    <source>
        <dbReference type="ARBA" id="ARBA00023212"/>
    </source>
</evidence>
<dbReference type="AlphaFoldDB" id="A0A9D3MUN5"/>
<keyword evidence="5" id="KW-0970">Cilium biogenesis/degradation</keyword>
<evidence type="ECO:0000259" key="9">
    <source>
        <dbReference type="Pfam" id="PF15311"/>
    </source>
</evidence>
<feature type="compositionally biased region" description="Low complexity" evidence="8">
    <location>
        <begin position="53"/>
        <end position="67"/>
    </location>
</feature>
<keyword evidence="11" id="KW-1185">Reference proteome</keyword>
<dbReference type="EMBL" id="JAFIRN010000002">
    <property type="protein sequence ID" value="KAG5855050.1"/>
    <property type="molecule type" value="Genomic_DNA"/>
</dbReference>
<proteinExistence type="inferred from homology"/>
<reference evidence="10" key="1">
    <citation type="submission" date="2021-01" db="EMBL/GenBank/DDBJ databases">
        <title>A chromosome-scale assembly of European eel, Anguilla anguilla.</title>
        <authorList>
            <person name="Henkel C."/>
            <person name="Jong-Raadsen S.A."/>
            <person name="Dufour S."/>
            <person name="Weltzien F.-A."/>
            <person name="Palstra A.P."/>
            <person name="Pelster B."/>
            <person name="Spaink H.P."/>
            <person name="Van Den Thillart G.E."/>
            <person name="Jansen H."/>
            <person name="Zahm M."/>
            <person name="Klopp C."/>
            <person name="Cedric C."/>
            <person name="Louis A."/>
            <person name="Berthelot C."/>
            <person name="Parey E."/>
            <person name="Roest Crollius H."/>
            <person name="Montfort J."/>
            <person name="Robinson-Rechavi M."/>
            <person name="Bucao C."/>
            <person name="Bouchez O."/>
            <person name="Gislard M."/>
            <person name="Lluch J."/>
            <person name="Milhes M."/>
            <person name="Lampietro C."/>
            <person name="Lopez Roques C."/>
            <person name="Donnadieu C."/>
            <person name="Braasch I."/>
            <person name="Desvignes T."/>
            <person name="Postlethwait J."/>
            <person name="Bobe J."/>
            <person name="Guiguen Y."/>
            <person name="Dirks R."/>
        </authorList>
    </citation>
    <scope>NUCLEOTIDE SEQUENCE</scope>
    <source>
        <strain evidence="10">Tag_6206</strain>
        <tissue evidence="10">Liver</tissue>
    </source>
</reference>
<dbReference type="InterPro" id="IPR027918">
    <property type="entry name" value="HYLS1_C_dom"/>
</dbReference>
<name>A0A9D3MUN5_ANGAN</name>
<evidence type="ECO:0000256" key="7">
    <source>
        <dbReference type="ARBA" id="ARBA00023273"/>
    </source>
</evidence>
<evidence type="ECO:0000256" key="2">
    <source>
        <dbReference type="ARBA" id="ARBA00004138"/>
    </source>
</evidence>
<organism evidence="10 11">
    <name type="scientific">Anguilla anguilla</name>
    <name type="common">European freshwater eel</name>
    <name type="synonym">Muraena anguilla</name>
    <dbReference type="NCBI Taxonomy" id="7936"/>
    <lineage>
        <taxon>Eukaryota</taxon>
        <taxon>Metazoa</taxon>
        <taxon>Chordata</taxon>
        <taxon>Craniata</taxon>
        <taxon>Vertebrata</taxon>
        <taxon>Euteleostomi</taxon>
        <taxon>Actinopterygii</taxon>
        <taxon>Neopterygii</taxon>
        <taxon>Teleostei</taxon>
        <taxon>Anguilliformes</taxon>
        <taxon>Anguillidae</taxon>
        <taxon>Anguilla</taxon>
    </lineage>
</organism>
<evidence type="ECO:0000256" key="1">
    <source>
        <dbReference type="ARBA" id="ARBA00004114"/>
    </source>
</evidence>
<dbReference type="Proteomes" id="UP001044222">
    <property type="component" value="Unassembled WGS sequence"/>
</dbReference>
<accession>A0A9D3MUN5</accession>
<evidence type="ECO:0000256" key="3">
    <source>
        <dbReference type="ARBA" id="ARBA00010091"/>
    </source>
</evidence>
<comment type="caution">
    <text evidence="10">The sequence shown here is derived from an EMBL/GenBank/DDBJ whole genome shotgun (WGS) entry which is preliminary data.</text>
</comment>
<feature type="region of interest" description="Disordered" evidence="8">
    <location>
        <begin position="131"/>
        <end position="160"/>
    </location>
</feature>
<evidence type="ECO:0000256" key="4">
    <source>
        <dbReference type="ARBA" id="ARBA00022490"/>
    </source>
</evidence>
<dbReference type="GO" id="GO:0097730">
    <property type="term" value="C:non-motile cilium"/>
    <property type="evidence" value="ECO:0007669"/>
    <property type="project" value="TreeGrafter"/>
</dbReference>
<dbReference type="InterPro" id="IPR052319">
    <property type="entry name" value="Centriolar_ciliogenesis_assoc"/>
</dbReference>
<feature type="region of interest" description="Disordered" evidence="8">
    <location>
        <begin position="43"/>
        <end position="67"/>
    </location>
</feature>
<dbReference type="PANTHER" id="PTHR34174">
    <property type="entry name" value="HYDROLETHALUS SYNDROME PROTEIN 1"/>
    <property type="match status" value="1"/>
</dbReference>
<comment type="similarity">
    <text evidence="3">Belongs to the HYLS1 family.</text>
</comment>
<evidence type="ECO:0000313" key="11">
    <source>
        <dbReference type="Proteomes" id="UP001044222"/>
    </source>
</evidence>
<feature type="domain" description="Centriolar and ciliogenesis-associated protein HYLS1 C-terminal" evidence="9">
    <location>
        <begin position="258"/>
        <end position="347"/>
    </location>
</feature>
<dbReference type="PANTHER" id="PTHR34174:SF1">
    <property type="entry name" value="CENTRIOLAR AND CILIOGENESIS-ASSOCIATED PROTEIN HYLS1"/>
    <property type="match status" value="1"/>
</dbReference>
<evidence type="ECO:0000256" key="5">
    <source>
        <dbReference type="ARBA" id="ARBA00022794"/>
    </source>
</evidence>
<gene>
    <name evidence="10" type="ORF">ANANG_G00044790</name>
</gene>
<dbReference type="GO" id="GO:0060271">
    <property type="term" value="P:cilium assembly"/>
    <property type="evidence" value="ECO:0007669"/>
    <property type="project" value="TreeGrafter"/>
</dbReference>
<feature type="compositionally biased region" description="Low complexity" evidence="8">
    <location>
        <begin position="148"/>
        <end position="159"/>
    </location>
</feature>
<evidence type="ECO:0000313" key="10">
    <source>
        <dbReference type="EMBL" id="KAG5855050.1"/>
    </source>
</evidence>
<evidence type="ECO:0000256" key="8">
    <source>
        <dbReference type="SAM" id="MobiDB-lite"/>
    </source>
</evidence>
<keyword evidence="4" id="KW-0963">Cytoplasm</keyword>